<gene>
    <name evidence="3" type="ORF">FRZ32_12765</name>
</gene>
<evidence type="ECO:0000313" key="4">
    <source>
        <dbReference type="Proteomes" id="UP000321249"/>
    </source>
</evidence>
<comment type="caution">
    <text evidence="3">The sequence shown here is derived from an EMBL/GenBank/DDBJ whole genome shotgun (WGS) entry which is preliminary data.</text>
</comment>
<evidence type="ECO:0000259" key="2">
    <source>
        <dbReference type="Pfam" id="PF12883"/>
    </source>
</evidence>
<reference evidence="3 4" key="1">
    <citation type="journal article" date="2015" name="J. Microbiol.">
        <title>Sphingosinicella ginsenosidimutans sp. nov., with ginsenoside converting activity.</title>
        <authorList>
            <person name="Kim J.K."/>
            <person name="Kang M.S."/>
            <person name="Park S.C."/>
            <person name="Kim K.M."/>
            <person name="Choi K."/>
            <person name="Yoon M.H."/>
            <person name="Im W.T."/>
        </authorList>
    </citation>
    <scope>NUCLEOTIDE SEQUENCE [LARGE SCALE GENOMIC DNA]</scope>
    <source>
        <strain evidence="3 4">BS-11</strain>
    </source>
</reference>
<feature type="chain" id="PRO_5023006317" evidence="1">
    <location>
        <begin position="27"/>
        <end position="182"/>
    </location>
</feature>
<feature type="domain" description="DUF3828" evidence="2">
    <location>
        <begin position="96"/>
        <end position="166"/>
    </location>
</feature>
<keyword evidence="1" id="KW-0732">Signal</keyword>
<proteinExistence type="predicted"/>
<sequence>MIADLRRVVAIGLFASIAACGGGAGAADDNRTAARVENAVALPAASPANASKSAAGAAPDRAAVQPLIDRIYGPYVRGELEGTPDDVQTAGLRAAFARITEADELEADPYCECQDFEHFSYRIASIEPSASGAIVRVAISNFGESTTIVLHLAQEDGQWRVADVGEGDQSVLAMARHAGSGD</sequence>
<accession>A0A5C6TW27</accession>
<evidence type="ECO:0000256" key="1">
    <source>
        <dbReference type="SAM" id="SignalP"/>
    </source>
</evidence>
<feature type="signal peptide" evidence="1">
    <location>
        <begin position="1"/>
        <end position="26"/>
    </location>
</feature>
<evidence type="ECO:0000313" key="3">
    <source>
        <dbReference type="EMBL" id="TXC64446.1"/>
    </source>
</evidence>
<dbReference type="AlphaFoldDB" id="A0A5C6TW27"/>
<dbReference type="EMBL" id="VOQQ01000001">
    <property type="protein sequence ID" value="TXC64446.1"/>
    <property type="molecule type" value="Genomic_DNA"/>
</dbReference>
<dbReference type="Proteomes" id="UP000321249">
    <property type="component" value="Unassembled WGS sequence"/>
</dbReference>
<name>A0A5C6TW27_9SPHN</name>
<dbReference type="Gene3D" id="3.10.450.50">
    <property type="match status" value="1"/>
</dbReference>
<dbReference type="InterPro" id="IPR024289">
    <property type="entry name" value="DUF3828"/>
</dbReference>
<organism evidence="3 4">
    <name type="scientific">Allosphingosinicella ginsenosidimutans</name>
    <dbReference type="NCBI Taxonomy" id="1176539"/>
    <lineage>
        <taxon>Bacteria</taxon>
        <taxon>Pseudomonadati</taxon>
        <taxon>Pseudomonadota</taxon>
        <taxon>Alphaproteobacteria</taxon>
        <taxon>Sphingomonadales</taxon>
        <taxon>Sphingomonadaceae</taxon>
        <taxon>Allosphingosinicella</taxon>
    </lineage>
</organism>
<dbReference type="Pfam" id="PF12883">
    <property type="entry name" value="DUF3828"/>
    <property type="match status" value="1"/>
</dbReference>
<keyword evidence="4" id="KW-1185">Reference proteome</keyword>
<dbReference type="PROSITE" id="PS51257">
    <property type="entry name" value="PROKAR_LIPOPROTEIN"/>
    <property type="match status" value="1"/>
</dbReference>
<protein>
    <submittedName>
        <fullName evidence="3">DUF3828 domain-containing protein</fullName>
    </submittedName>
</protein>